<dbReference type="InParanoid" id="D6U021"/>
<reference evidence="2 3" key="1">
    <citation type="journal article" date="2011" name="Stand. Genomic Sci.">
        <title>Non-contiguous finished genome sequence and contextual data of the filamentous soil bacterium Ktedonobacter racemifer type strain (SOSP1-21).</title>
        <authorList>
            <person name="Chang Y.J."/>
            <person name="Land M."/>
            <person name="Hauser L."/>
            <person name="Chertkov O."/>
            <person name="Del Rio T.G."/>
            <person name="Nolan M."/>
            <person name="Copeland A."/>
            <person name="Tice H."/>
            <person name="Cheng J.F."/>
            <person name="Lucas S."/>
            <person name="Han C."/>
            <person name="Goodwin L."/>
            <person name="Pitluck S."/>
            <person name="Ivanova N."/>
            <person name="Ovchinikova G."/>
            <person name="Pati A."/>
            <person name="Chen A."/>
            <person name="Palaniappan K."/>
            <person name="Mavromatis K."/>
            <person name="Liolios K."/>
            <person name="Brettin T."/>
            <person name="Fiebig A."/>
            <person name="Rohde M."/>
            <person name="Abt B."/>
            <person name="Goker M."/>
            <person name="Detter J.C."/>
            <person name="Woyke T."/>
            <person name="Bristow J."/>
            <person name="Eisen J.A."/>
            <person name="Markowitz V."/>
            <person name="Hugenholtz P."/>
            <person name="Kyrpides N.C."/>
            <person name="Klenk H.P."/>
            <person name="Lapidus A."/>
        </authorList>
    </citation>
    <scope>NUCLEOTIDE SEQUENCE [LARGE SCALE GENOMIC DNA]</scope>
    <source>
        <strain evidence="3">DSM 44963</strain>
    </source>
</reference>
<comment type="caution">
    <text evidence="2">The sequence shown here is derived from an EMBL/GenBank/DDBJ whole genome shotgun (WGS) entry which is preliminary data.</text>
</comment>
<protein>
    <submittedName>
        <fullName evidence="2">Uncharacterized protein</fullName>
    </submittedName>
</protein>
<dbReference type="EMBL" id="ADVG01000004">
    <property type="protein sequence ID" value="EFH82161.1"/>
    <property type="molecule type" value="Genomic_DNA"/>
</dbReference>
<feature type="region of interest" description="Disordered" evidence="1">
    <location>
        <begin position="76"/>
        <end position="110"/>
    </location>
</feature>
<evidence type="ECO:0000313" key="2">
    <source>
        <dbReference type="EMBL" id="EFH82161.1"/>
    </source>
</evidence>
<dbReference type="Proteomes" id="UP000004508">
    <property type="component" value="Unassembled WGS sequence"/>
</dbReference>
<feature type="compositionally biased region" description="Polar residues" evidence="1">
    <location>
        <begin position="100"/>
        <end position="110"/>
    </location>
</feature>
<evidence type="ECO:0000313" key="3">
    <source>
        <dbReference type="Proteomes" id="UP000004508"/>
    </source>
</evidence>
<proteinExistence type="predicted"/>
<name>D6U021_KTERA</name>
<sequence length="110" mass="12420">MGEEQEPPCIYAGEASEYIPMTSLKSSMHVNNTGDHCYWMRRPGKPMWSSRVRKWRAVNKVKSGSAHVMHSEVLTRSEEGEPGTFLRRKKQTVEYGTGPESAQQTTSCQA</sequence>
<dbReference type="AlphaFoldDB" id="D6U021"/>
<gene>
    <name evidence="2" type="ORF">Krac_2946</name>
</gene>
<organism evidence="2 3">
    <name type="scientific">Ktedonobacter racemifer DSM 44963</name>
    <dbReference type="NCBI Taxonomy" id="485913"/>
    <lineage>
        <taxon>Bacteria</taxon>
        <taxon>Bacillati</taxon>
        <taxon>Chloroflexota</taxon>
        <taxon>Ktedonobacteria</taxon>
        <taxon>Ktedonobacterales</taxon>
        <taxon>Ktedonobacteraceae</taxon>
        <taxon>Ktedonobacter</taxon>
    </lineage>
</organism>
<keyword evidence="3" id="KW-1185">Reference proteome</keyword>
<evidence type="ECO:0000256" key="1">
    <source>
        <dbReference type="SAM" id="MobiDB-lite"/>
    </source>
</evidence>
<accession>D6U021</accession>